<evidence type="ECO:0000313" key="4">
    <source>
        <dbReference type="EMBL" id="PUA32027.1"/>
    </source>
</evidence>
<dbReference type="PROSITE" id="PS01257">
    <property type="entry name" value="RIBOSOMAL_L10E"/>
    <property type="match status" value="1"/>
</dbReference>
<dbReference type="InterPro" id="IPR001197">
    <property type="entry name" value="Ribosomal_uL16_euk_arch"/>
</dbReference>
<dbReference type="GO" id="GO:1990904">
    <property type="term" value="C:ribonucleoprotein complex"/>
    <property type="evidence" value="ECO:0007669"/>
    <property type="project" value="UniProtKB-KW"/>
</dbReference>
<dbReference type="PIRSF" id="PIRSF005590">
    <property type="entry name" value="Ribosomal_L10"/>
    <property type="match status" value="1"/>
</dbReference>
<dbReference type="GO" id="GO:0005840">
    <property type="term" value="C:ribosome"/>
    <property type="evidence" value="ECO:0007669"/>
    <property type="project" value="UniProtKB-KW"/>
</dbReference>
<dbReference type="AlphaFoldDB" id="A0A2R7Y3U5"/>
<evidence type="ECO:0000313" key="5">
    <source>
        <dbReference type="Proteomes" id="UP000244066"/>
    </source>
</evidence>
<proteinExistence type="inferred from homology"/>
<dbReference type="InterPro" id="IPR018255">
    <property type="entry name" value="Ribosomal_uL16_CS_euk_arc"/>
</dbReference>
<dbReference type="GO" id="GO:0003735">
    <property type="term" value="F:structural constituent of ribosome"/>
    <property type="evidence" value="ECO:0007669"/>
    <property type="project" value="InterPro"/>
</dbReference>
<dbReference type="InterPro" id="IPR016180">
    <property type="entry name" value="Ribosomal_uL16_dom"/>
</dbReference>
<comment type="caution">
    <text evidence="4">The sequence shown here is derived from an EMBL/GenBank/DDBJ whole genome shotgun (WGS) entry which is preliminary data.</text>
</comment>
<dbReference type="Pfam" id="PF00252">
    <property type="entry name" value="Ribosomal_L16"/>
    <property type="match status" value="1"/>
</dbReference>
<gene>
    <name evidence="4" type="ORF">B9J98_04590</name>
</gene>
<dbReference type="Proteomes" id="UP000244066">
    <property type="component" value="Unassembled WGS sequence"/>
</dbReference>
<name>A0A2R7Y3U5_9ARCH</name>
<sequence>MKARNYRRAEGMPYTREEYIHGAPEPRISKYTMGTYKEDYTHELELIALEELQIRDTALESARVAIGKTLTAKLGENYFLELKAHPHIVLRENKMIFGAHADRLQEGMRRAFGKPIGRAARLEPGKPVFRVLVYENGVNAAKDALELASKKLPKSYRILVKKLGELKTVSS</sequence>
<dbReference type="NCBIfam" id="NF003239">
    <property type="entry name" value="PRK04199.1-4"/>
    <property type="match status" value="1"/>
</dbReference>
<dbReference type="InterPro" id="IPR047873">
    <property type="entry name" value="Ribosomal_uL16"/>
</dbReference>
<keyword evidence="2" id="KW-0689">Ribosomal protein</keyword>
<dbReference type="CDD" id="cd01433">
    <property type="entry name" value="Ribosomal_L16_L10e"/>
    <property type="match status" value="1"/>
</dbReference>
<protein>
    <submittedName>
        <fullName evidence="4">Uncharacterized protein</fullName>
    </submittedName>
</protein>
<dbReference type="GO" id="GO:0006412">
    <property type="term" value="P:translation"/>
    <property type="evidence" value="ECO:0007669"/>
    <property type="project" value="InterPro"/>
</dbReference>
<dbReference type="EMBL" id="NDWU01000010">
    <property type="protein sequence ID" value="PUA32027.1"/>
    <property type="molecule type" value="Genomic_DNA"/>
</dbReference>
<dbReference type="InterPro" id="IPR036920">
    <property type="entry name" value="Ribosomal_uL16_sf"/>
</dbReference>
<evidence type="ECO:0000256" key="1">
    <source>
        <dbReference type="ARBA" id="ARBA00008931"/>
    </source>
</evidence>
<comment type="similarity">
    <text evidence="1">Belongs to the universal ribosomal protein uL16 family.</text>
</comment>
<dbReference type="Gene3D" id="3.90.1170.10">
    <property type="entry name" value="Ribosomal protein L10e/L16"/>
    <property type="match status" value="1"/>
</dbReference>
<reference evidence="4 5" key="1">
    <citation type="submission" date="2017-04" db="EMBL/GenBank/DDBJ databases">
        <title>Draft Aigarchaeota genome from a New Zealand hot spring.</title>
        <authorList>
            <person name="Reysenbach A.-L."/>
            <person name="Donaho J.A."/>
            <person name="Gerhart J."/>
            <person name="Kelley J.F."/>
            <person name="Kouba K."/>
            <person name="Podar M."/>
            <person name="Stott M."/>
        </authorList>
    </citation>
    <scope>NUCLEOTIDE SEQUENCE [LARGE SCALE GENOMIC DNA]</scope>
    <source>
        <strain evidence="4">NZ13_MG1</strain>
    </source>
</reference>
<organism evidence="4 5">
    <name type="scientific">Candidatus Terraquivivens tikiterensis</name>
    <dbReference type="NCBI Taxonomy" id="1980982"/>
    <lineage>
        <taxon>Archaea</taxon>
        <taxon>Nitrososphaerota</taxon>
        <taxon>Candidatus Wolframiiraptoraceae</taxon>
        <taxon>Candidatus Terraquivivens</taxon>
    </lineage>
</organism>
<dbReference type="SUPFAM" id="SSF54686">
    <property type="entry name" value="Ribosomal protein L16p/L10e"/>
    <property type="match status" value="1"/>
</dbReference>
<evidence type="ECO:0000256" key="2">
    <source>
        <dbReference type="ARBA" id="ARBA00022980"/>
    </source>
</evidence>
<keyword evidence="3" id="KW-0687">Ribonucleoprotein</keyword>
<accession>A0A2R7Y3U5</accession>
<dbReference type="PANTHER" id="PTHR11726">
    <property type="entry name" value="60S RIBOSOMAL PROTEIN L10"/>
    <property type="match status" value="1"/>
</dbReference>
<evidence type="ECO:0000256" key="3">
    <source>
        <dbReference type="ARBA" id="ARBA00023274"/>
    </source>
</evidence>